<feature type="domain" description="Carbohydrate kinase FGGY N-terminal" evidence="4">
    <location>
        <begin position="9"/>
        <end position="250"/>
    </location>
</feature>
<keyword evidence="2" id="KW-0808">Transferase</keyword>
<dbReference type="AlphaFoldDB" id="A0A1F6U442"/>
<dbReference type="EMBL" id="MFTC01000027">
    <property type="protein sequence ID" value="OGI52069.1"/>
    <property type="molecule type" value="Genomic_DNA"/>
</dbReference>
<dbReference type="PIRSF" id="PIRSF000538">
    <property type="entry name" value="GlpK"/>
    <property type="match status" value="1"/>
</dbReference>
<dbReference type="Pfam" id="PF02782">
    <property type="entry name" value="FGGY_C"/>
    <property type="match status" value="1"/>
</dbReference>
<comment type="caution">
    <text evidence="6">The sequence shown here is derived from an EMBL/GenBank/DDBJ whole genome shotgun (WGS) entry which is preliminary data.</text>
</comment>
<evidence type="ECO:0008006" key="8">
    <source>
        <dbReference type="Google" id="ProtNLM"/>
    </source>
</evidence>
<evidence type="ECO:0000313" key="7">
    <source>
        <dbReference type="Proteomes" id="UP000179037"/>
    </source>
</evidence>
<feature type="domain" description="Carbohydrate kinase FGGY C-terminal" evidence="5">
    <location>
        <begin position="261"/>
        <end position="438"/>
    </location>
</feature>
<evidence type="ECO:0000256" key="1">
    <source>
        <dbReference type="ARBA" id="ARBA00009156"/>
    </source>
</evidence>
<sequence length="480" mass="52441">MPAAASDPLYLCLDQGGHASRALVFDRRGALQASALREVDVREPRPGWVEQDPEELVASLHAVIAKVIASLGARAGQISSAGIATQRASMVCWDRHTGEALSPVISWQDRRASAWLDQFSAHASEVHQRTGLRLSAHYGASKMRWCLDRLPAVSAARREGRLAVGPLASFLLFRLLEEKPLLADPANAARTLLWNLRTLDWDPWLLELFGIPSETLPRCVPTRHAFGTLPANEHRLPLTIATGDQSAALFALGALSPDTVYVNLGTGAFIQRAFQQPPDTSGLLSSVVYRDADRAHYVLEGTVNGAGAALRWAEQEWGLKDVEAQLPAWLARGGDIPLFLNGVAGLGAPFWVADFPSRLVGDGEPWQKAVAVAESIVFLLQVNLEAMQKMAPAPKRMLVTGGLARLEGLCQRLADLSGLPVYRPAEHEATARGTAYLLAGFPENWPEEKPGEQFTPKPNLSLARRYKDWREEMNHVLGKH</sequence>
<dbReference type="InterPro" id="IPR018485">
    <property type="entry name" value="FGGY_C"/>
</dbReference>
<dbReference type="PANTHER" id="PTHR10196">
    <property type="entry name" value="SUGAR KINASE"/>
    <property type="match status" value="1"/>
</dbReference>
<evidence type="ECO:0000259" key="5">
    <source>
        <dbReference type="Pfam" id="PF02782"/>
    </source>
</evidence>
<dbReference type="Proteomes" id="UP000179037">
    <property type="component" value="Unassembled WGS sequence"/>
</dbReference>
<keyword evidence="3" id="KW-0418">Kinase</keyword>
<dbReference type="InterPro" id="IPR000577">
    <property type="entry name" value="Carb_kinase_FGGY"/>
</dbReference>
<reference evidence="6 7" key="1">
    <citation type="journal article" date="2016" name="Nat. Commun.">
        <title>Thousands of microbial genomes shed light on interconnected biogeochemical processes in an aquifer system.</title>
        <authorList>
            <person name="Anantharaman K."/>
            <person name="Brown C.T."/>
            <person name="Hug L.A."/>
            <person name="Sharon I."/>
            <person name="Castelle C.J."/>
            <person name="Probst A.J."/>
            <person name="Thomas B.C."/>
            <person name="Singh A."/>
            <person name="Wilkins M.J."/>
            <person name="Karaoz U."/>
            <person name="Brodie E.L."/>
            <person name="Williams K.H."/>
            <person name="Hubbard S.S."/>
            <person name="Banfield J.F."/>
        </authorList>
    </citation>
    <scope>NUCLEOTIDE SEQUENCE [LARGE SCALE GENOMIC DNA]</scope>
</reference>
<evidence type="ECO:0000259" key="4">
    <source>
        <dbReference type="Pfam" id="PF00370"/>
    </source>
</evidence>
<dbReference type="Gene3D" id="3.30.420.40">
    <property type="match status" value="2"/>
</dbReference>
<proteinExistence type="inferred from homology"/>
<dbReference type="GO" id="GO:0004856">
    <property type="term" value="F:D-xylulokinase activity"/>
    <property type="evidence" value="ECO:0007669"/>
    <property type="project" value="TreeGrafter"/>
</dbReference>
<protein>
    <recommendedName>
        <fullName evidence="8">Glycerol kinase</fullName>
    </recommendedName>
</protein>
<dbReference type="SUPFAM" id="SSF53067">
    <property type="entry name" value="Actin-like ATPase domain"/>
    <property type="match status" value="2"/>
</dbReference>
<gene>
    <name evidence="6" type="ORF">A3A87_09470</name>
</gene>
<evidence type="ECO:0000256" key="2">
    <source>
        <dbReference type="ARBA" id="ARBA00022679"/>
    </source>
</evidence>
<dbReference type="InterPro" id="IPR018484">
    <property type="entry name" value="FGGY_N"/>
</dbReference>
<dbReference type="Pfam" id="PF00370">
    <property type="entry name" value="FGGY_N"/>
    <property type="match status" value="1"/>
</dbReference>
<accession>A0A1F6U442</accession>
<evidence type="ECO:0000256" key="3">
    <source>
        <dbReference type="ARBA" id="ARBA00022777"/>
    </source>
</evidence>
<comment type="similarity">
    <text evidence="1">Belongs to the FGGY kinase family.</text>
</comment>
<evidence type="ECO:0000313" key="6">
    <source>
        <dbReference type="EMBL" id="OGI52069.1"/>
    </source>
</evidence>
<dbReference type="InterPro" id="IPR043129">
    <property type="entry name" value="ATPase_NBD"/>
</dbReference>
<organism evidence="6 7">
    <name type="scientific">Candidatus Muproteobacteria bacterium RIFCSPLOWO2_01_FULL_60_18</name>
    <dbReference type="NCBI Taxonomy" id="1817768"/>
    <lineage>
        <taxon>Bacteria</taxon>
        <taxon>Pseudomonadati</taxon>
        <taxon>Pseudomonadota</taxon>
        <taxon>Candidatus Muproteobacteria</taxon>
    </lineage>
</organism>
<dbReference type="PANTHER" id="PTHR10196:SF57">
    <property type="entry name" value="XYLULOSE KINASE"/>
    <property type="match status" value="1"/>
</dbReference>
<dbReference type="STRING" id="1817768.A3A87_09470"/>
<dbReference type="GO" id="GO:0005829">
    <property type="term" value="C:cytosol"/>
    <property type="evidence" value="ECO:0007669"/>
    <property type="project" value="TreeGrafter"/>
</dbReference>
<dbReference type="GO" id="GO:0005997">
    <property type="term" value="P:xylulose metabolic process"/>
    <property type="evidence" value="ECO:0007669"/>
    <property type="project" value="TreeGrafter"/>
</dbReference>
<name>A0A1F6U442_9PROT</name>